<reference evidence="2" key="1">
    <citation type="journal article" date="2002" name="Science">
        <title>The draft genome of Ciona intestinalis: insights into chordate and vertebrate origins.</title>
        <authorList>
            <person name="Dehal P."/>
            <person name="Satou Y."/>
            <person name="Campbell R.K."/>
            <person name="Chapman J."/>
            <person name="Degnan B."/>
            <person name="De Tomaso A."/>
            <person name="Davidson B."/>
            <person name="Di Gregorio A."/>
            <person name="Gelpke M."/>
            <person name="Goodstein D.M."/>
            <person name="Harafuji N."/>
            <person name="Hastings K.E."/>
            <person name="Ho I."/>
            <person name="Hotta K."/>
            <person name="Huang W."/>
            <person name="Kawashima T."/>
            <person name="Lemaire P."/>
            <person name="Martinez D."/>
            <person name="Meinertzhagen I.A."/>
            <person name="Necula S."/>
            <person name="Nonaka M."/>
            <person name="Putnam N."/>
            <person name="Rash S."/>
            <person name="Saiga H."/>
            <person name="Satake M."/>
            <person name="Terry A."/>
            <person name="Yamada L."/>
            <person name="Wang H.G."/>
            <person name="Awazu S."/>
            <person name="Azumi K."/>
            <person name="Boore J."/>
            <person name="Branno M."/>
            <person name="Chin-Bow S."/>
            <person name="DeSantis R."/>
            <person name="Doyle S."/>
            <person name="Francino P."/>
            <person name="Keys D.N."/>
            <person name="Haga S."/>
            <person name="Hayashi H."/>
            <person name="Hino K."/>
            <person name="Imai K.S."/>
            <person name="Inaba K."/>
            <person name="Kano S."/>
            <person name="Kobayashi K."/>
            <person name="Kobayashi M."/>
            <person name="Lee B.I."/>
            <person name="Makabe K.W."/>
            <person name="Manohar C."/>
            <person name="Matassi G."/>
            <person name="Medina M."/>
            <person name="Mochizuki Y."/>
            <person name="Mount S."/>
            <person name="Morishita T."/>
            <person name="Miura S."/>
            <person name="Nakayama A."/>
            <person name="Nishizaka S."/>
            <person name="Nomoto H."/>
            <person name="Ohta F."/>
            <person name="Oishi K."/>
            <person name="Rigoutsos I."/>
            <person name="Sano M."/>
            <person name="Sasaki A."/>
            <person name="Sasakura Y."/>
            <person name="Shoguchi E."/>
            <person name="Shin-i T."/>
            <person name="Spagnuolo A."/>
            <person name="Stainier D."/>
            <person name="Suzuki M.M."/>
            <person name="Tassy O."/>
            <person name="Takatori N."/>
            <person name="Tokuoka M."/>
            <person name="Yagi K."/>
            <person name="Yoshizaki F."/>
            <person name="Wada S."/>
            <person name="Zhang C."/>
            <person name="Hyatt P.D."/>
            <person name="Larimer F."/>
            <person name="Detter C."/>
            <person name="Doggett N."/>
            <person name="Glavina T."/>
            <person name="Hawkins T."/>
            <person name="Richardson P."/>
            <person name="Lucas S."/>
            <person name="Kohara Y."/>
            <person name="Levine M."/>
            <person name="Satoh N."/>
            <person name="Rokhsar D.S."/>
        </authorList>
    </citation>
    <scope>NUCLEOTIDE SEQUENCE [LARGE SCALE GENOMIC DNA]</scope>
</reference>
<sequence>MNLYKYHMLSRATKCRATVASIYARYDDVNSSQTPKDSMQYNQYILNNNQINYPRGIWSKKCE</sequence>
<dbReference type="Ensembl" id="ENSCINT00000032920.1">
    <property type="protein sequence ID" value="ENSCINP00000035128.1"/>
    <property type="gene ID" value="ENSCING00000018909.1"/>
</dbReference>
<accession>H2XZP4</accession>
<reference evidence="1" key="3">
    <citation type="submission" date="2025-09" db="UniProtKB">
        <authorList>
            <consortium name="Ensembl"/>
        </authorList>
    </citation>
    <scope>IDENTIFICATION</scope>
</reference>
<keyword evidence="2" id="KW-1185">Reference proteome</keyword>
<dbReference type="HOGENOM" id="CLU_2885073_0_0_1"/>
<name>H2XZP4_CIOIN</name>
<dbReference type="InParanoid" id="H2XZP4"/>
<dbReference type="AlphaFoldDB" id="H2XZP4"/>
<dbReference type="Proteomes" id="UP000008144">
    <property type="component" value="Unassembled WGS sequence"/>
</dbReference>
<protein>
    <submittedName>
        <fullName evidence="1">Uncharacterized protein</fullName>
    </submittedName>
</protein>
<evidence type="ECO:0000313" key="2">
    <source>
        <dbReference type="Proteomes" id="UP000008144"/>
    </source>
</evidence>
<proteinExistence type="predicted"/>
<reference evidence="1" key="2">
    <citation type="submission" date="2025-08" db="UniProtKB">
        <authorList>
            <consortium name="Ensembl"/>
        </authorList>
    </citation>
    <scope>IDENTIFICATION</scope>
</reference>
<organism evidence="1 2">
    <name type="scientific">Ciona intestinalis</name>
    <name type="common">Transparent sea squirt</name>
    <name type="synonym">Ascidia intestinalis</name>
    <dbReference type="NCBI Taxonomy" id="7719"/>
    <lineage>
        <taxon>Eukaryota</taxon>
        <taxon>Metazoa</taxon>
        <taxon>Chordata</taxon>
        <taxon>Tunicata</taxon>
        <taxon>Ascidiacea</taxon>
        <taxon>Phlebobranchia</taxon>
        <taxon>Cionidae</taxon>
        <taxon>Ciona</taxon>
    </lineage>
</organism>
<evidence type="ECO:0000313" key="1">
    <source>
        <dbReference type="Ensembl" id="ENSCINP00000035128.1"/>
    </source>
</evidence>